<keyword evidence="2" id="KW-1185">Reference proteome</keyword>
<reference evidence="1 2" key="1">
    <citation type="submission" date="2016-11" db="EMBL/GenBank/DDBJ databases">
        <title>Trade-off between light-utilization and light-protection in marine flavobacteria.</title>
        <authorList>
            <person name="Kumagai Y."/>
        </authorList>
    </citation>
    <scope>NUCLEOTIDE SEQUENCE [LARGE SCALE GENOMIC DNA]</scope>
    <source>
        <strain evidence="1 2">JCM 13191</strain>
    </source>
</reference>
<dbReference type="InterPro" id="IPR035901">
    <property type="entry name" value="GIY-YIG_endonuc_sf"/>
</dbReference>
<protein>
    <recommendedName>
        <fullName evidence="3">GIY-YIG domain-containing protein</fullName>
    </recommendedName>
</protein>
<organism evidence="1 2">
    <name type="scientific">Nonlabens spongiae</name>
    <dbReference type="NCBI Taxonomy" id="331648"/>
    <lineage>
        <taxon>Bacteria</taxon>
        <taxon>Pseudomonadati</taxon>
        <taxon>Bacteroidota</taxon>
        <taxon>Flavobacteriia</taxon>
        <taxon>Flavobacteriales</taxon>
        <taxon>Flavobacteriaceae</taxon>
        <taxon>Nonlabens</taxon>
    </lineage>
</organism>
<evidence type="ECO:0000313" key="1">
    <source>
        <dbReference type="EMBL" id="ARN78973.1"/>
    </source>
</evidence>
<dbReference type="Gene3D" id="3.40.1440.10">
    <property type="entry name" value="GIY-YIG endonuclease"/>
    <property type="match status" value="1"/>
</dbReference>
<dbReference type="STRING" id="331648.BST97_13790"/>
<dbReference type="AlphaFoldDB" id="A0A1W6MMY4"/>
<proteinExistence type="predicted"/>
<name>A0A1W6MMY4_9FLAO</name>
<accession>A0A1W6MMY4</accession>
<evidence type="ECO:0008006" key="3">
    <source>
        <dbReference type="Google" id="ProtNLM"/>
    </source>
</evidence>
<sequence length="65" mass="7842">MKIVYFESCKIRSEAMDREQQIKKWKSRVKIQELIKNERKRASRLHRDGQGFVPIVLWLSQALQI</sequence>
<dbReference type="EMBL" id="CP019344">
    <property type="protein sequence ID" value="ARN78973.1"/>
    <property type="molecule type" value="Genomic_DNA"/>
</dbReference>
<dbReference type="Proteomes" id="UP000193431">
    <property type="component" value="Chromosome"/>
</dbReference>
<evidence type="ECO:0000313" key="2">
    <source>
        <dbReference type="Proteomes" id="UP000193431"/>
    </source>
</evidence>
<gene>
    <name evidence="1" type="ORF">BST97_13790</name>
</gene>